<comment type="caution">
    <text evidence="1">The sequence shown here is derived from an EMBL/GenBank/DDBJ whole genome shotgun (WGS) entry which is preliminary data.</text>
</comment>
<dbReference type="Proteomes" id="UP000324800">
    <property type="component" value="Unassembled WGS sequence"/>
</dbReference>
<sequence length="122" mass="13328">MQVKTYLMKNSLISARILDVNLIQNICQRLLKSRVAGADEYGTIICLFDRRSRIRGSKSGSGIQTTSGSCVGGLEETKAELLCGSEKGFDASIDELLTRKQQGKGSSDLSHPFKLKFCIPSL</sequence>
<dbReference type="EMBL" id="SNRW01007001">
    <property type="protein sequence ID" value="KAA6382024.1"/>
    <property type="molecule type" value="Genomic_DNA"/>
</dbReference>
<accession>A0A5J4VHU1</accession>
<organism evidence="1 2">
    <name type="scientific">Streblomastix strix</name>
    <dbReference type="NCBI Taxonomy" id="222440"/>
    <lineage>
        <taxon>Eukaryota</taxon>
        <taxon>Metamonada</taxon>
        <taxon>Preaxostyla</taxon>
        <taxon>Oxymonadida</taxon>
        <taxon>Streblomastigidae</taxon>
        <taxon>Streblomastix</taxon>
    </lineage>
</organism>
<dbReference type="AlphaFoldDB" id="A0A5J4VHU1"/>
<reference evidence="1 2" key="1">
    <citation type="submission" date="2019-03" db="EMBL/GenBank/DDBJ databases">
        <title>Single cell metagenomics reveals metabolic interactions within the superorganism composed of flagellate Streblomastix strix and complex community of Bacteroidetes bacteria on its surface.</title>
        <authorList>
            <person name="Treitli S.C."/>
            <person name="Kolisko M."/>
            <person name="Husnik F."/>
            <person name="Keeling P."/>
            <person name="Hampl V."/>
        </authorList>
    </citation>
    <scope>NUCLEOTIDE SEQUENCE [LARGE SCALE GENOMIC DNA]</scope>
    <source>
        <strain evidence="1">ST1C</strain>
    </source>
</reference>
<protein>
    <submittedName>
        <fullName evidence="1">Uncharacterized protein</fullName>
    </submittedName>
</protein>
<evidence type="ECO:0000313" key="2">
    <source>
        <dbReference type="Proteomes" id="UP000324800"/>
    </source>
</evidence>
<evidence type="ECO:0000313" key="1">
    <source>
        <dbReference type="EMBL" id="KAA6382024.1"/>
    </source>
</evidence>
<proteinExistence type="predicted"/>
<name>A0A5J4VHU1_9EUKA</name>
<gene>
    <name evidence="1" type="ORF">EZS28_022446</name>
</gene>